<evidence type="ECO:0000313" key="2">
    <source>
        <dbReference type="Proteomes" id="UP000093748"/>
    </source>
</evidence>
<dbReference type="EMBL" id="LZTJ01000034">
    <property type="protein sequence ID" value="OBP69564.1"/>
    <property type="molecule type" value="Genomic_DNA"/>
</dbReference>
<dbReference type="Proteomes" id="UP000093748">
    <property type="component" value="Unassembled WGS sequence"/>
</dbReference>
<name>A0A1A5HRH0_RHILI</name>
<comment type="caution">
    <text evidence="1">The sequence shown here is derived from an EMBL/GenBank/DDBJ whole genome shotgun (WGS) entry which is preliminary data.</text>
</comment>
<dbReference type="SUPFAM" id="SSF52402">
    <property type="entry name" value="Adenine nucleotide alpha hydrolases-like"/>
    <property type="match status" value="1"/>
</dbReference>
<accession>A0A1A5HRH0</accession>
<reference evidence="2" key="1">
    <citation type="submission" date="2016-06" db="EMBL/GenBank/DDBJ databases">
        <title>NZP2037 Pacbio-Illumina hybrid assembly.</title>
        <authorList>
            <person name="Ramsay J.P."/>
        </authorList>
    </citation>
    <scope>NUCLEOTIDE SEQUENCE [LARGE SCALE GENOMIC DNA]</scope>
    <source>
        <strain evidence="2">R7ANS::ICEMlSym2042</strain>
    </source>
</reference>
<dbReference type="Gene3D" id="3.40.50.12370">
    <property type="match status" value="1"/>
</dbReference>
<dbReference type="AlphaFoldDB" id="A0A1A5HRH0"/>
<evidence type="ECO:0000313" key="1">
    <source>
        <dbReference type="EMBL" id="OBP69564.1"/>
    </source>
</evidence>
<proteinExistence type="predicted"/>
<protein>
    <recommendedName>
        <fullName evidence="3">UspA domain-containing protein</fullName>
    </recommendedName>
</protein>
<organism evidence="1 2">
    <name type="scientific">Rhizobium loti</name>
    <name type="common">Mesorhizobium loti</name>
    <dbReference type="NCBI Taxonomy" id="381"/>
    <lineage>
        <taxon>Bacteria</taxon>
        <taxon>Pseudomonadati</taxon>
        <taxon>Pseudomonadota</taxon>
        <taxon>Alphaproteobacteria</taxon>
        <taxon>Hyphomicrobiales</taxon>
        <taxon>Phyllobacteriaceae</taxon>
        <taxon>Mesorhizobium</taxon>
    </lineage>
</organism>
<sequence length="100" mass="10607">MAAYPDANSSKIAANAVAIVKQIDERLALGLRTRGLMAEAAAVQARDRSIGTALQEHDLKIGGNLLVMGGYGHSRVRDFVLGGATEDILTDLRLPVLLSH</sequence>
<evidence type="ECO:0008006" key="3">
    <source>
        <dbReference type="Google" id="ProtNLM"/>
    </source>
</evidence>
<gene>
    <name evidence="1" type="ORF">BAE39_24745</name>
</gene>